<dbReference type="PANTHER" id="PTHR48071:SF15">
    <property type="entry name" value="SRCR DOMAIN-CONTAINING PROTEIN"/>
    <property type="match status" value="1"/>
</dbReference>
<keyword evidence="8" id="KW-1133">Transmembrane helix</keyword>
<feature type="disulfide bond" evidence="7">
    <location>
        <begin position="118"/>
        <end position="128"/>
    </location>
</feature>
<dbReference type="EMBL" id="JAFJMO010000010">
    <property type="protein sequence ID" value="KAJ8265939.1"/>
    <property type="molecule type" value="Genomic_DNA"/>
</dbReference>
<comment type="caution">
    <text evidence="7">Lacks conserved residue(s) required for the propagation of feature annotation.</text>
</comment>
<dbReference type="GO" id="GO:0004252">
    <property type="term" value="F:serine-type endopeptidase activity"/>
    <property type="evidence" value="ECO:0007669"/>
    <property type="project" value="TreeGrafter"/>
</dbReference>
<feature type="domain" description="Ig-like" evidence="10">
    <location>
        <begin position="159"/>
        <end position="234"/>
    </location>
</feature>
<proteinExistence type="predicted"/>
<evidence type="ECO:0000259" key="10">
    <source>
        <dbReference type="PROSITE" id="PS50835"/>
    </source>
</evidence>
<evidence type="ECO:0000256" key="3">
    <source>
        <dbReference type="ARBA" id="ARBA00022729"/>
    </source>
</evidence>
<dbReference type="SUPFAM" id="SSF48726">
    <property type="entry name" value="Immunoglobulin"/>
    <property type="match status" value="1"/>
</dbReference>
<protein>
    <submittedName>
        <fullName evidence="11">Uncharacterized protein</fullName>
    </submittedName>
</protein>
<keyword evidence="3" id="KW-0732">Signal</keyword>
<dbReference type="InterPro" id="IPR007110">
    <property type="entry name" value="Ig-like_dom"/>
</dbReference>
<evidence type="ECO:0000256" key="8">
    <source>
        <dbReference type="SAM" id="Phobius"/>
    </source>
</evidence>
<evidence type="ECO:0000313" key="12">
    <source>
        <dbReference type="Proteomes" id="UP001152803"/>
    </source>
</evidence>
<dbReference type="InterPro" id="IPR001190">
    <property type="entry name" value="SRCR"/>
</dbReference>
<sequence>MCNSTVGVELVPQFRVLAPMMLTVVLILTLGIALALENVINIPGSLPVRLADGESCSGRVEVYRGPQWGALCVQEWGQREANVVCRELGCGWATVGMPPLNALFGWEGPVVWLASIQCSGEEEELGQCSVRGLLRASRDARCPPHDTVAVRCSDDLHTPQIWYNASVPAGPSRVVRGHSFNVTCAVPHLYLGSSIQLRLVRSNGTERQTVSALAPSVTFSFPSAQASHEGYYYCLHRFQLGPRVFTSRESQPLPIILTEPKPLLSAMEVSWLASAVIFAVAVLGIVAVACGLRRRRRSLTELERGRRACVENTYVALPVNGADRRAHRFPAGCTRFLGTTGYESSDTHGMRAGPY</sequence>
<evidence type="ECO:0000256" key="2">
    <source>
        <dbReference type="ARBA" id="ARBA00022525"/>
    </source>
</evidence>
<evidence type="ECO:0000256" key="6">
    <source>
        <dbReference type="ARBA" id="ARBA00023180"/>
    </source>
</evidence>
<dbReference type="SMART" id="SM00202">
    <property type="entry name" value="SR"/>
    <property type="match status" value="1"/>
</dbReference>
<keyword evidence="2" id="KW-0964">Secreted</keyword>
<dbReference type="Gene3D" id="3.10.250.10">
    <property type="entry name" value="SRCR-like domain"/>
    <property type="match status" value="1"/>
</dbReference>
<feature type="transmembrane region" description="Helical" evidence="8">
    <location>
        <begin position="16"/>
        <end position="36"/>
    </location>
</feature>
<keyword evidence="8" id="KW-0472">Membrane</keyword>
<keyword evidence="6" id="KW-0325">Glycoprotein</keyword>
<reference evidence="11" key="1">
    <citation type="journal article" date="2023" name="Science">
        <title>Genome structures resolve the early diversification of teleost fishes.</title>
        <authorList>
            <person name="Parey E."/>
            <person name="Louis A."/>
            <person name="Montfort J."/>
            <person name="Bouchez O."/>
            <person name="Roques C."/>
            <person name="Iampietro C."/>
            <person name="Lluch J."/>
            <person name="Castinel A."/>
            <person name="Donnadieu C."/>
            <person name="Desvignes T."/>
            <person name="Floi Bucao C."/>
            <person name="Jouanno E."/>
            <person name="Wen M."/>
            <person name="Mejri S."/>
            <person name="Dirks R."/>
            <person name="Jansen H."/>
            <person name="Henkel C."/>
            <person name="Chen W.J."/>
            <person name="Zahm M."/>
            <person name="Cabau C."/>
            <person name="Klopp C."/>
            <person name="Thompson A.W."/>
            <person name="Robinson-Rechavi M."/>
            <person name="Braasch I."/>
            <person name="Lecointre G."/>
            <person name="Bobe J."/>
            <person name="Postlethwait J.H."/>
            <person name="Berthelot C."/>
            <person name="Roest Crollius H."/>
            <person name="Guiguen Y."/>
        </authorList>
    </citation>
    <scope>NUCLEOTIDE SEQUENCE</scope>
    <source>
        <strain evidence="11">Concon-B</strain>
    </source>
</reference>
<dbReference type="InterPro" id="IPR036179">
    <property type="entry name" value="Ig-like_dom_sf"/>
</dbReference>
<dbReference type="PANTHER" id="PTHR48071">
    <property type="entry name" value="SRCR DOMAIN-CONTAINING PROTEIN"/>
    <property type="match status" value="1"/>
</dbReference>
<dbReference type="FunFam" id="3.10.250.10:FF:000004">
    <property type="entry name" value="Scavenger receptor cysteine-rich type 1 protein M130"/>
    <property type="match status" value="1"/>
</dbReference>
<dbReference type="GO" id="GO:0005615">
    <property type="term" value="C:extracellular space"/>
    <property type="evidence" value="ECO:0007669"/>
    <property type="project" value="TreeGrafter"/>
</dbReference>
<keyword evidence="4" id="KW-0677">Repeat</keyword>
<dbReference type="PROSITE" id="PS50287">
    <property type="entry name" value="SRCR_2"/>
    <property type="match status" value="1"/>
</dbReference>
<feature type="transmembrane region" description="Helical" evidence="8">
    <location>
        <begin position="271"/>
        <end position="292"/>
    </location>
</feature>
<keyword evidence="12" id="KW-1185">Reference proteome</keyword>
<evidence type="ECO:0000256" key="1">
    <source>
        <dbReference type="ARBA" id="ARBA00004613"/>
    </source>
</evidence>
<dbReference type="Proteomes" id="UP001152803">
    <property type="component" value="Unassembled WGS sequence"/>
</dbReference>
<dbReference type="SUPFAM" id="SSF56487">
    <property type="entry name" value="SRCR-like"/>
    <property type="match status" value="1"/>
</dbReference>
<dbReference type="GO" id="GO:0005886">
    <property type="term" value="C:plasma membrane"/>
    <property type="evidence" value="ECO:0007669"/>
    <property type="project" value="TreeGrafter"/>
</dbReference>
<dbReference type="Pfam" id="PF00530">
    <property type="entry name" value="SRCR"/>
    <property type="match status" value="1"/>
</dbReference>
<evidence type="ECO:0000313" key="11">
    <source>
        <dbReference type="EMBL" id="KAJ8265939.1"/>
    </source>
</evidence>
<comment type="caution">
    <text evidence="11">The sequence shown here is derived from an EMBL/GenBank/DDBJ whole genome shotgun (WGS) entry which is preliminary data.</text>
</comment>
<dbReference type="InterPro" id="IPR036772">
    <property type="entry name" value="SRCR-like_dom_sf"/>
</dbReference>
<dbReference type="OrthoDB" id="536948at2759"/>
<evidence type="ECO:0000259" key="9">
    <source>
        <dbReference type="PROSITE" id="PS50287"/>
    </source>
</evidence>
<keyword evidence="5 7" id="KW-1015">Disulfide bond</keyword>
<dbReference type="GO" id="GO:0031638">
    <property type="term" value="P:zymogen activation"/>
    <property type="evidence" value="ECO:0007669"/>
    <property type="project" value="TreeGrafter"/>
</dbReference>
<evidence type="ECO:0000256" key="5">
    <source>
        <dbReference type="ARBA" id="ARBA00023157"/>
    </source>
</evidence>
<gene>
    <name evidence="11" type="ORF">COCON_G00150380</name>
</gene>
<organism evidence="11 12">
    <name type="scientific">Conger conger</name>
    <name type="common">Conger eel</name>
    <name type="synonym">Muraena conger</name>
    <dbReference type="NCBI Taxonomy" id="82655"/>
    <lineage>
        <taxon>Eukaryota</taxon>
        <taxon>Metazoa</taxon>
        <taxon>Chordata</taxon>
        <taxon>Craniata</taxon>
        <taxon>Vertebrata</taxon>
        <taxon>Euteleostomi</taxon>
        <taxon>Actinopterygii</taxon>
        <taxon>Neopterygii</taxon>
        <taxon>Teleostei</taxon>
        <taxon>Anguilliformes</taxon>
        <taxon>Congridae</taxon>
        <taxon>Conger</taxon>
    </lineage>
</organism>
<name>A0A9Q1HVY6_CONCO</name>
<comment type="subcellular location">
    <subcellularLocation>
        <location evidence="1">Secreted</location>
    </subcellularLocation>
</comment>
<dbReference type="Gene3D" id="2.60.40.10">
    <property type="entry name" value="Immunoglobulins"/>
    <property type="match status" value="1"/>
</dbReference>
<evidence type="ECO:0000256" key="7">
    <source>
        <dbReference type="PROSITE-ProRule" id="PRU00196"/>
    </source>
</evidence>
<dbReference type="PRINTS" id="PR00258">
    <property type="entry name" value="SPERACTRCPTR"/>
</dbReference>
<dbReference type="InterPro" id="IPR013783">
    <property type="entry name" value="Ig-like_fold"/>
</dbReference>
<dbReference type="AlphaFoldDB" id="A0A9Q1HVY6"/>
<feature type="domain" description="SRCR" evidence="9">
    <location>
        <begin position="48"/>
        <end position="153"/>
    </location>
</feature>
<evidence type="ECO:0000256" key="4">
    <source>
        <dbReference type="ARBA" id="ARBA00022737"/>
    </source>
</evidence>
<dbReference type="PROSITE" id="PS50835">
    <property type="entry name" value="IG_LIKE"/>
    <property type="match status" value="1"/>
</dbReference>
<keyword evidence="8" id="KW-0812">Transmembrane</keyword>
<accession>A0A9Q1HVY6</accession>